<feature type="compositionally biased region" description="Pro residues" evidence="1">
    <location>
        <begin position="11"/>
        <end position="20"/>
    </location>
</feature>
<evidence type="ECO:0000313" key="3">
    <source>
        <dbReference type="Proteomes" id="UP001500151"/>
    </source>
</evidence>
<dbReference type="EMBL" id="BAAASJ010000041">
    <property type="protein sequence ID" value="GAA2641065.1"/>
    <property type="molecule type" value="Genomic_DNA"/>
</dbReference>
<accession>A0ABN3R1I6</accession>
<organism evidence="2 3">
    <name type="scientific">Streptomyces vastus</name>
    <dbReference type="NCBI Taxonomy" id="285451"/>
    <lineage>
        <taxon>Bacteria</taxon>
        <taxon>Bacillati</taxon>
        <taxon>Actinomycetota</taxon>
        <taxon>Actinomycetes</taxon>
        <taxon>Kitasatosporales</taxon>
        <taxon>Streptomycetaceae</taxon>
        <taxon>Streptomyces</taxon>
    </lineage>
</organism>
<proteinExistence type="predicted"/>
<keyword evidence="3" id="KW-1185">Reference proteome</keyword>
<reference evidence="2 3" key="1">
    <citation type="journal article" date="2019" name="Int. J. Syst. Evol. Microbiol.">
        <title>The Global Catalogue of Microorganisms (GCM) 10K type strain sequencing project: providing services to taxonomists for standard genome sequencing and annotation.</title>
        <authorList>
            <consortium name="The Broad Institute Genomics Platform"/>
            <consortium name="The Broad Institute Genome Sequencing Center for Infectious Disease"/>
            <person name="Wu L."/>
            <person name="Ma J."/>
        </authorList>
    </citation>
    <scope>NUCLEOTIDE SEQUENCE [LARGE SCALE GENOMIC DNA]</scope>
    <source>
        <strain evidence="2 3">JCM 4524</strain>
    </source>
</reference>
<evidence type="ECO:0000313" key="2">
    <source>
        <dbReference type="EMBL" id="GAA2641065.1"/>
    </source>
</evidence>
<protein>
    <recommendedName>
        <fullName evidence="4">ABC transporter permease</fullName>
    </recommendedName>
</protein>
<gene>
    <name evidence="2" type="ORF">GCM10010307_42020</name>
</gene>
<evidence type="ECO:0008006" key="4">
    <source>
        <dbReference type="Google" id="ProtNLM"/>
    </source>
</evidence>
<feature type="region of interest" description="Disordered" evidence="1">
    <location>
        <begin position="1"/>
        <end position="31"/>
    </location>
</feature>
<sequence length="62" mass="6857">MPSVPVTKPVLPDPPDVPPDPHADSTSAETAAPLVNRAARLRVRLDERVRFERWGSWLAALM</sequence>
<dbReference type="Proteomes" id="UP001500151">
    <property type="component" value="Unassembled WGS sequence"/>
</dbReference>
<name>A0ABN3R1I6_9ACTN</name>
<evidence type="ECO:0000256" key="1">
    <source>
        <dbReference type="SAM" id="MobiDB-lite"/>
    </source>
</evidence>
<feature type="compositionally biased region" description="Low complexity" evidence="1">
    <location>
        <begin position="1"/>
        <end position="10"/>
    </location>
</feature>
<comment type="caution">
    <text evidence="2">The sequence shown here is derived from an EMBL/GenBank/DDBJ whole genome shotgun (WGS) entry which is preliminary data.</text>
</comment>